<sequence length="155" mass="17301">MEHCYDAHLYVANWGTHRVMFRLPCDLLDADVVEDYCVGDQVSARVTDEFVVLDFISEDHVGEFDFDYDAETWLSAIVEFEPNSPPVISGRSISPGWPPTSALGRLSVRRFCVVSLHSMSGRDGISGRSLFGAPARGRDLWELLRPCVPAWLPVG</sequence>
<keyword evidence="2" id="KW-1185">Reference proteome</keyword>
<gene>
    <name evidence="1" type="ORF">Atai01_68770</name>
</gene>
<accession>A0A9W6R7K0</accession>
<organism evidence="1 2">
    <name type="scientific">Amycolatopsis taiwanensis</name>
    <dbReference type="NCBI Taxonomy" id="342230"/>
    <lineage>
        <taxon>Bacteria</taxon>
        <taxon>Bacillati</taxon>
        <taxon>Actinomycetota</taxon>
        <taxon>Actinomycetes</taxon>
        <taxon>Pseudonocardiales</taxon>
        <taxon>Pseudonocardiaceae</taxon>
        <taxon>Amycolatopsis</taxon>
    </lineage>
</organism>
<comment type="caution">
    <text evidence="1">The sequence shown here is derived from an EMBL/GenBank/DDBJ whole genome shotgun (WGS) entry which is preliminary data.</text>
</comment>
<evidence type="ECO:0000313" key="2">
    <source>
        <dbReference type="Proteomes" id="UP001165136"/>
    </source>
</evidence>
<protein>
    <submittedName>
        <fullName evidence="1">Uncharacterized protein</fullName>
    </submittedName>
</protein>
<evidence type="ECO:0000313" key="1">
    <source>
        <dbReference type="EMBL" id="GLY70258.1"/>
    </source>
</evidence>
<proteinExistence type="predicted"/>
<dbReference type="Proteomes" id="UP001165136">
    <property type="component" value="Unassembled WGS sequence"/>
</dbReference>
<reference evidence="1" key="1">
    <citation type="submission" date="2023-03" db="EMBL/GenBank/DDBJ databases">
        <title>Amycolatopsis taiwanensis NBRC 103393.</title>
        <authorList>
            <person name="Ichikawa N."/>
            <person name="Sato H."/>
            <person name="Tonouchi N."/>
        </authorList>
    </citation>
    <scope>NUCLEOTIDE SEQUENCE</scope>
    <source>
        <strain evidence="1">NBRC 103393</strain>
    </source>
</reference>
<dbReference type="EMBL" id="BSTI01000021">
    <property type="protein sequence ID" value="GLY70258.1"/>
    <property type="molecule type" value="Genomic_DNA"/>
</dbReference>
<name>A0A9W6R7K0_9PSEU</name>
<dbReference type="AlphaFoldDB" id="A0A9W6R7K0"/>